<organism evidence="1 2">
    <name type="scientific">Onchocerca flexuosa</name>
    <dbReference type="NCBI Taxonomy" id="387005"/>
    <lineage>
        <taxon>Eukaryota</taxon>
        <taxon>Metazoa</taxon>
        <taxon>Ecdysozoa</taxon>
        <taxon>Nematoda</taxon>
        <taxon>Chromadorea</taxon>
        <taxon>Rhabditida</taxon>
        <taxon>Spirurina</taxon>
        <taxon>Spiruromorpha</taxon>
        <taxon>Filarioidea</taxon>
        <taxon>Onchocercidae</taxon>
        <taxon>Onchocerca</taxon>
    </lineage>
</organism>
<protein>
    <submittedName>
        <fullName evidence="1">Uncharacterized protein</fullName>
    </submittedName>
</protein>
<dbReference type="EMBL" id="KZ269989">
    <property type="protein sequence ID" value="OZC10097.1"/>
    <property type="molecule type" value="Genomic_DNA"/>
</dbReference>
<dbReference type="AlphaFoldDB" id="A0A238BXV5"/>
<evidence type="ECO:0000313" key="2">
    <source>
        <dbReference type="Proteomes" id="UP000242913"/>
    </source>
</evidence>
<reference evidence="1 2" key="1">
    <citation type="submission" date="2015-12" db="EMBL/GenBank/DDBJ databases">
        <title>Draft genome of the nematode, Onchocerca flexuosa.</title>
        <authorList>
            <person name="Mitreva M."/>
        </authorList>
    </citation>
    <scope>NUCLEOTIDE SEQUENCE [LARGE SCALE GENOMIC DNA]</scope>
    <source>
        <strain evidence="1">Red Deer</strain>
    </source>
</reference>
<proteinExistence type="predicted"/>
<accession>A0A238BXV5</accession>
<sequence>MGTGWRRTCETFCCDGWLVDVMAKNLRNVFPALLSPPSQSEKLNSKCKSKGDNDARISISPLSTYYQHFSSIVIVRAGGLYVIVNFTTTYSHHSSKLYNDMWGVCLGGTYDQRFLTSLPFSSPLESTSDIDRVNTKYIDGILFWSVVKAKMQ</sequence>
<keyword evidence="2" id="KW-1185">Reference proteome</keyword>
<evidence type="ECO:0000313" key="1">
    <source>
        <dbReference type="EMBL" id="OZC10097.1"/>
    </source>
</evidence>
<name>A0A238BXV5_9BILA</name>
<gene>
    <name evidence="1" type="ORF">X798_02948</name>
</gene>
<dbReference type="Proteomes" id="UP000242913">
    <property type="component" value="Unassembled WGS sequence"/>
</dbReference>